<evidence type="ECO:0000256" key="2">
    <source>
        <dbReference type="PROSITE-ProRule" id="PRU00284"/>
    </source>
</evidence>
<dbReference type="Pfam" id="PF05227">
    <property type="entry name" value="CHASE3"/>
    <property type="match status" value="1"/>
</dbReference>
<dbReference type="AlphaFoldDB" id="A0AAU8JJ81"/>
<keyword evidence="1 2" id="KW-0807">Transducer</keyword>
<evidence type="ECO:0000256" key="1">
    <source>
        <dbReference type="ARBA" id="ARBA00023224"/>
    </source>
</evidence>
<dbReference type="Pfam" id="PF00015">
    <property type="entry name" value="MCPsignal"/>
    <property type="match status" value="1"/>
</dbReference>
<accession>A0AAU8JJ81</accession>
<keyword evidence="3" id="KW-0472">Membrane</keyword>
<dbReference type="PANTHER" id="PTHR32089">
    <property type="entry name" value="METHYL-ACCEPTING CHEMOTAXIS PROTEIN MCPB"/>
    <property type="match status" value="1"/>
</dbReference>
<evidence type="ECO:0000259" key="4">
    <source>
        <dbReference type="PROSITE" id="PS50111"/>
    </source>
</evidence>
<dbReference type="CDD" id="cd19410">
    <property type="entry name" value="HK9-like_sensor"/>
    <property type="match status" value="1"/>
</dbReference>
<keyword evidence="3" id="KW-0812">Transmembrane</keyword>
<proteinExistence type="predicted"/>
<evidence type="ECO:0000256" key="3">
    <source>
        <dbReference type="SAM" id="Phobius"/>
    </source>
</evidence>
<protein>
    <submittedName>
        <fullName evidence="5">Methyl-accepting chemotaxis protein</fullName>
    </submittedName>
</protein>
<gene>
    <name evidence="5" type="ORF">ABWT76_001343</name>
</gene>
<dbReference type="GO" id="GO:0007165">
    <property type="term" value="P:signal transduction"/>
    <property type="evidence" value="ECO:0007669"/>
    <property type="project" value="UniProtKB-KW"/>
</dbReference>
<reference evidence="5" key="1">
    <citation type="submission" date="2024-07" db="EMBL/GenBank/DDBJ databases">
        <authorList>
            <person name="Kim Y.J."/>
            <person name="Jeong J.Y."/>
        </authorList>
    </citation>
    <scope>NUCLEOTIDE SEQUENCE</scope>
    <source>
        <strain evidence="5">GIHE-MW2</strain>
    </source>
</reference>
<dbReference type="InterPro" id="IPR007891">
    <property type="entry name" value="CHASE3"/>
</dbReference>
<organism evidence="5">
    <name type="scientific">Planktothricoides raciborskii GIHE-MW2</name>
    <dbReference type="NCBI Taxonomy" id="2792601"/>
    <lineage>
        <taxon>Bacteria</taxon>
        <taxon>Bacillati</taxon>
        <taxon>Cyanobacteriota</taxon>
        <taxon>Cyanophyceae</taxon>
        <taxon>Oscillatoriophycideae</taxon>
        <taxon>Oscillatoriales</taxon>
        <taxon>Oscillatoriaceae</taxon>
        <taxon>Planktothricoides</taxon>
    </lineage>
</organism>
<dbReference type="PANTHER" id="PTHR32089:SF112">
    <property type="entry name" value="LYSOZYME-LIKE PROTEIN-RELATED"/>
    <property type="match status" value="1"/>
</dbReference>
<dbReference type="InterPro" id="IPR004089">
    <property type="entry name" value="MCPsignal_dom"/>
</dbReference>
<dbReference type="PROSITE" id="PS50111">
    <property type="entry name" value="CHEMOTAXIS_TRANSDUC_2"/>
    <property type="match status" value="1"/>
</dbReference>
<dbReference type="SMART" id="SM00283">
    <property type="entry name" value="MA"/>
    <property type="match status" value="1"/>
</dbReference>
<dbReference type="Gene3D" id="1.10.287.950">
    <property type="entry name" value="Methyl-accepting chemotaxis protein"/>
    <property type="match status" value="1"/>
</dbReference>
<name>A0AAU8JJ81_9CYAN</name>
<sequence length="493" mass="54181">MQIIPRNEIIKFTEDEKNLLTKNRQKNQWRLGKTIPIGLGIIASLNLFSAMISRTNILRISDAIDWVNTAHEVKANIRLLDSQILELETDERGFLLTGNTQYLTQYEDYDESISKVISDLRLLIKDPNQLERLDDVETILKIRLSEIAATIQLKKNNETATVLKAVQDNTSKNTRNQIRIQLKKMEEEQHKIIGERQEIANQAEIQANLLTIATSTGIFMLVCGMIWFVLRQVIQPIDRAALTISSSSAQIAATVEEHERIANQQAASVNQTTTTMDELGASSRQAAGQAEAAAQNVDRLLILAIGSNKAENMTFQHEANLKEKSQQIAQQVLSLSEKLTQIDRIAGVVSQLANQTNMLALNAAVEAVRAGDQGKGFGVIATEIRKLADQSGKYAEQINGLTADIQLSTDATVSVSEEGKELVEKMVNSINEIALNIKQISFNANQQAIAIQQSVEAMTSINQGAAETATGIAQTKASTQQLNEAAQALKALV</sequence>
<dbReference type="EMBL" id="CP159837">
    <property type="protein sequence ID" value="XCM38490.1"/>
    <property type="molecule type" value="Genomic_DNA"/>
</dbReference>
<evidence type="ECO:0000313" key="5">
    <source>
        <dbReference type="EMBL" id="XCM38490.1"/>
    </source>
</evidence>
<keyword evidence="3" id="KW-1133">Transmembrane helix</keyword>
<feature type="transmembrane region" description="Helical" evidence="3">
    <location>
        <begin position="209"/>
        <end position="230"/>
    </location>
</feature>
<feature type="domain" description="Methyl-accepting transducer" evidence="4">
    <location>
        <begin position="240"/>
        <end position="483"/>
    </location>
</feature>
<dbReference type="SUPFAM" id="SSF58104">
    <property type="entry name" value="Methyl-accepting chemotaxis protein (MCP) signaling domain"/>
    <property type="match status" value="1"/>
</dbReference>
<dbReference type="RefSeq" id="WP_054466751.1">
    <property type="nucleotide sequence ID" value="NZ_CP159837.1"/>
</dbReference>
<dbReference type="GO" id="GO:0016020">
    <property type="term" value="C:membrane"/>
    <property type="evidence" value="ECO:0007669"/>
    <property type="project" value="InterPro"/>
</dbReference>